<evidence type="ECO:0000313" key="1">
    <source>
        <dbReference type="EMBL" id="PEH46203.1"/>
    </source>
</evidence>
<gene>
    <name evidence="1" type="ORF">CRM96_14970</name>
</gene>
<protein>
    <submittedName>
        <fullName evidence="1">Uncharacterized protein</fullName>
    </submittedName>
</protein>
<sequence length="333" mass="38929">MAITDYTESERKAELLALLLALKENGSYHSTGSDGKILYTLLFTTYQKMIEQDQQNFFIPKQQQSAISTSLQNTIDFYQSAKQGEIKQLLENLKPDDRTSFMILPIQFLTEGEQKHASGLLIHRHNDQYVLSILDKARFFQQRTGSYLTIPEKNIEKFSELLLDSKNSDEIHRNSPTVSYDRWSNYGILKAFTTLSNEPQAKDLKINLSRQIEGNCIIAGVDAAFKTALYHCHTDIFQTIDTRKEKLTPKYNVKENATFQMRRRFLHALKGNDHNENKKLDRIFSYYEERKKMKKKLLKLNKTWKNSRNPLLKLIYHLKKTSIQKTVHHSSWI</sequence>
<organism evidence="1 2">
    <name type="scientific">Enterococcus durans</name>
    <dbReference type="NCBI Taxonomy" id="53345"/>
    <lineage>
        <taxon>Bacteria</taxon>
        <taxon>Bacillati</taxon>
        <taxon>Bacillota</taxon>
        <taxon>Bacilli</taxon>
        <taxon>Lactobacillales</taxon>
        <taxon>Enterococcaceae</taxon>
        <taxon>Enterococcus</taxon>
    </lineage>
</organism>
<proteinExistence type="predicted"/>
<dbReference type="AlphaFoldDB" id="A0AB36SBY7"/>
<dbReference type="EMBL" id="PDEB01000004">
    <property type="protein sequence ID" value="PEH46203.1"/>
    <property type="molecule type" value="Genomic_DNA"/>
</dbReference>
<comment type="caution">
    <text evidence="1">The sequence shown here is derived from an EMBL/GenBank/DDBJ whole genome shotgun (WGS) entry which is preliminary data.</text>
</comment>
<reference evidence="1 2" key="1">
    <citation type="submission" date="2017-09" db="EMBL/GenBank/DDBJ databases">
        <title>FDA dAtabase for Regulatory Grade micrObial Sequences (FDA-ARGOS): Supporting development and validation of Infectious Disease Dx tests.</title>
        <authorList>
            <person name="Minogue T."/>
            <person name="Wolcott M."/>
            <person name="Wasieloski L."/>
            <person name="Aguilar W."/>
            <person name="Moore D."/>
            <person name="Tallon L.J."/>
            <person name="Sadzewicz L."/>
            <person name="Ott S."/>
            <person name="Zhao X."/>
            <person name="Nagaraj S."/>
            <person name="Vavikolanu K."/>
            <person name="Aluvathingal J."/>
            <person name="Nadendla S."/>
            <person name="Sichtig H."/>
        </authorList>
    </citation>
    <scope>NUCLEOTIDE SEQUENCE [LARGE SCALE GENOMIC DNA]</scope>
    <source>
        <strain evidence="1 2">FDAARGOS_396</strain>
    </source>
</reference>
<accession>A0AB36SBY7</accession>
<dbReference type="Proteomes" id="UP000220669">
    <property type="component" value="Unassembled WGS sequence"/>
</dbReference>
<evidence type="ECO:0000313" key="2">
    <source>
        <dbReference type="Proteomes" id="UP000220669"/>
    </source>
</evidence>
<name>A0AB36SBY7_9ENTE</name>